<proteinExistence type="inferred from homology"/>
<sequence length="486" mass="54450">MIPSRAISRILGPDGLPTFTSEAQKAVEKDLRETYSKAPKPLALQRMTHFNWLKTLLFQGLPASYKSQDASQPWMLFWIMQSFQLLGAGFDPVTKQRAIDTVMKCQHPDGGFGGGPGQEPGILPTYAAISALVCAGRPGPGGGWDDIDRNKMYNFFMSLKQPDGSFLVSKDAEVDVRAVYAVLVTATFLDMLTPELVAGTASFVASTQTYEGGFASASAPYYISNDIFLDEPRPPLGEAHGGYAGCAIAAWAMLEPFIKEEEASALNIPKFLRWLVWMQGEPREYGGFRGRSNKLVDNCYSWWCGGSLAVVESLIDTREETGDEQNVQEDNSLDEDDWEDTEWWLYDNKNLQEYILGVGQDKAGGLRDKPNKKPDVYHTFYSLCGLSTAQHRVYRSKSTAEKLRAEWKDSTAFWPSTSKVKQDDDAVVQARRREIYVQARSWREDETSHRYVGSSTNRVNATHPIFTLLISQCDAIMDHFYGQQPK</sequence>
<evidence type="ECO:0000256" key="6">
    <source>
        <dbReference type="ARBA" id="ARBA00022737"/>
    </source>
</evidence>
<dbReference type="InterPro" id="IPR001330">
    <property type="entry name" value="Prenyltrans"/>
</dbReference>
<evidence type="ECO:0000256" key="7">
    <source>
        <dbReference type="ARBA" id="ARBA00022833"/>
    </source>
</evidence>
<dbReference type="OrthoDB" id="10261146at2759"/>
<dbReference type="STRING" id="933852.A0A0C3B6A4"/>
<evidence type="ECO:0000313" key="10">
    <source>
        <dbReference type="Proteomes" id="UP000054097"/>
    </source>
</evidence>
<dbReference type="GO" id="GO:0004660">
    <property type="term" value="F:protein farnesyltransferase activity"/>
    <property type="evidence" value="ECO:0007669"/>
    <property type="project" value="TreeGrafter"/>
</dbReference>
<evidence type="ECO:0000256" key="3">
    <source>
        <dbReference type="ARBA" id="ARBA00022602"/>
    </source>
</evidence>
<dbReference type="HOGENOM" id="CLU_028946_0_0_1"/>
<keyword evidence="5" id="KW-0479">Metal-binding</keyword>
<dbReference type="GO" id="GO:0046872">
    <property type="term" value="F:metal ion binding"/>
    <property type="evidence" value="ECO:0007669"/>
    <property type="project" value="UniProtKB-KW"/>
</dbReference>
<dbReference type="Proteomes" id="UP000054097">
    <property type="component" value="Unassembled WGS sequence"/>
</dbReference>
<dbReference type="SUPFAM" id="SSF48239">
    <property type="entry name" value="Terpenoid cyclases/Protein prenyltransferases"/>
    <property type="match status" value="1"/>
</dbReference>
<organism evidence="9 10">
    <name type="scientific">Serendipita vermifera MAFF 305830</name>
    <dbReference type="NCBI Taxonomy" id="933852"/>
    <lineage>
        <taxon>Eukaryota</taxon>
        <taxon>Fungi</taxon>
        <taxon>Dikarya</taxon>
        <taxon>Basidiomycota</taxon>
        <taxon>Agaricomycotina</taxon>
        <taxon>Agaricomycetes</taxon>
        <taxon>Sebacinales</taxon>
        <taxon>Serendipitaceae</taxon>
        <taxon>Serendipita</taxon>
    </lineage>
</organism>
<keyword evidence="4" id="KW-0808">Transferase</keyword>
<comment type="cofactor">
    <cofactor evidence="1">
        <name>Zn(2+)</name>
        <dbReference type="ChEBI" id="CHEBI:29105"/>
    </cofactor>
</comment>
<dbReference type="InterPro" id="IPR008930">
    <property type="entry name" value="Terpenoid_cyclase/PrenylTrfase"/>
</dbReference>
<evidence type="ECO:0000256" key="4">
    <source>
        <dbReference type="ARBA" id="ARBA00022679"/>
    </source>
</evidence>
<name>A0A0C3B6A4_SERVB</name>
<protein>
    <recommendedName>
        <fullName evidence="8">Prenyltransferase alpha-alpha toroid domain-containing protein</fullName>
    </recommendedName>
</protein>
<dbReference type="Pfam" id="PF00432">
    <property type="entry name" value="Prenyltrans"/>
    <property type="match status" value="1"/>
</dbReference>
<keyword evidence="10" id="KW-1185">Reference proteome</keyword>
<evidence type="ECO:0000256" key="2">
    <source>
        <dbReference type="ARBA" id="ARBA00010497"/>
    </source>
</evidence>
<comment type="similarity">
    <text evidence="2">Belongs to the protein prenyltransferase subunit beta family.</text>
</comment>
<reference evidence="9 10" key="1">
    <citation type="submission" date="2014-04" db="EMBL/GenBank/DDBJ databases">
        <authorList>
            <consortium name="DOE Joint Genome Institute"/>
            <person name="Kuo A."/>
            <person name="Zuccaro A."/>
            <person name="Kohler A."/>
            <person name="Nagy L.G."/>
            <person name="Floudas D."/>
            <person name="Copeland A."/>
            <person name="Barry K.W."/>
            <person name="Cichocki N."/>
            <person name="Veneault-Fourrey C."/>
            <person name="LaButti K."/>
            <person name="Lindquist E.A."/>
            <person name="Lipzen A."/>
            <person name="Lundell T."/>
            <person name="Morin E."/>
            <person name="Murat C."/>
            <person name="Sun H."/>
            <person name="Tunlid A."/>
            <person name="Henrissat B."/>
            <person name="Grigoriev I.V."/>
            <person name="Hibbett D.S."/>
            <person name="Martin F."/>
            <person name="Nordberg H.P."/>
            <person name="Cantor M.N."/>
            <person name="Hua S.X."/>
        </authorList>
    </citation>
    <scope>NUCLEOTIDE SEQUENCE [LARGE SCALE GENOMIC DNA]</scope>
    <source>
        <strain evidence="9 10">MAFF 305830</strain>
    </source>
</reference>
<evidence type="ECO:0000256" key="1">
    <source>
        <dbReference type="ARBA" id="ARBA00001947"/>
    </source>
</evidence>
<accession>A0A0C3B6A4</accession>
<evidence type="ECO:0000259" key="8">
    <source>
        <dbReference type="Pfam" id="PF00432"/>
    </source>
</evidence>
<evidence type="ECO:0000256" key="5">
    <source>
        <dbReference type="ARBA" id="ARBA00022723"/>
    </source>
</evidence>
<keyword evidence="6" id="KW-0677">Repeat</keyword>
<keyword evidence="3" id="KW-0637">Prenyltransferase</keyword>
<dbReference type="AlphaFoldDB" id="A0A0C3B6A4"/>
<feature type="domain" description="Prenyltransferase alpha-alpha toroid" evidence="8">
    <location>
        <begin position="44"/>
        <end position="434"/>
    </location>
</feature>
<dbReference type="Gene3D" id="1.50.10.20">
    <property type="match status" value="1"/>
</dbReference>
<dbReference type="GO" id="GO:0005965">
    <property type="term" value="C:protein farnesyltransferase complex"/>
    <property type="evidence" value="ECO:0007669"/>
    <property type="project" value="TreeGrafter"/>
</dbReference>
<evidence type="ECO:0000313" key="9">
    <source>
        <dbReference type="EMBL" id="KIM26996.1"/>
    </source>
</evidence>
<keyword evidence="7" id="KW-0862">Zinc</keyword>
<dbReference type="EMBL" id="KN824302">
    <property type="protein sequence ID" value="KIM26996.1"/>
    <property type="molecule type" value="Genomic_DNA"/>
</dbReference>
<reference evidence="10" key="2">
    <citation type="submission" date="2015-01" db="EMBL/GenBank/DDBJ databases">
        <title>Evolutionary Origins and Diversification of the Mycorrhizal Mutualists.</title>
        <authorList>
            <consortium name="DOE Joint Genome Institute"/>
            <consortium name="Mycorrhizal Genomics Consortium"/>
            <person name="Kohler A."/>
            <person name="Kuo A."/>
            <person name="Nagy L.G."/>
            <person name="Floudas D."/>
            <person name="Copeland A."/>
            <person name="Barry K.W."/>
            <person name="Cichocki N."/>
            <person name="Veneault-Fourrey C."/>
            <person name="LaButti K."/>
            <person name="Lindquist E.A."/>
            <person name="Lipzen A."/>
            <person name="Lundell T."/>
            <person name="Morin E."/>
            <person name="Murat C."/>
            <person name="Riley R."/>
            <person name="Ohm R."/>
            <person name="Sun H."/>
            <person name="Tunlid A."/>
            <person name="Henrissat B."/>
            <person name="Grigoriev I.V."/>
            <person name="Hibbett D.S."/>
            <person name="Martin F."/>
        </authorList>
    </citation>
    <scope>NUCLEOTIDE SEQUENCE [LARGE SCALE GENOMIC DNA]</scope>
    <source>
        <strain evidence="10">MAFF 305830</strain>
    </source>
</reference>
<dbReference type="PANTHER" id="PTHR11774:SF6">
    <property type="entry name" value="PROTEIN FARNESYLTRANSFERASE SUBUNIT BETA"/>
    <property type="match status" value="1"/>
</dbReference>
<dbReference type="PANTHER" id="PTHR11774">
    <property type="entry name" value="GERANYLGERANYL TRANSFERASE TYPE BETA SUBUNIT"/>
    <property type="match status" value="1"/>
</dbReference>
<dbReference type="InterPro" id="IPR045089">
    <property type="entry name" value="PGGT1B-like"/>
</dbReference>
<gene>
    <name evidence="9" type="ORF">M408DRAFT_16809</name>
</gene>